<comment type="similarity">
    <text evidence="2 6">Belongs to the thiolase-like superfamily. Chalcone/stilbene synthases family.</text>
</comment>
<reference evidence="10 12" key="1">
    <citation type="journal article" date="2017" name="Nature">
        <title>The sunflower genome provides insights into oil metabolism, flowering and Asterid evolution.</title>
        <authorList>
            <person name="Badouin H."/>
            <person name="Gouzy J."/>
            <person name="Grassa C.J."/>
            <person name="Murat F."/>
            <person name="Staton S.E."/>
            <person name="Cottret L."/>
            <person name="Lelandais-Briere C."/>
            <person name="Owens G.L."/>
            <person name="Carrere S."/>
            <person name="Mayjonade B."/>
            <person name="Legrand L."/>
            <person name="Gill N."/>
            <person name="Kane N.C."/>
            <person name="Bowers J.E."/>
            <person name="Hubner S."/>
            <person name="Bellec A."/>
            <person name="Berard A."/>
            <person name="Berges H."/>
            <person name="Blanchet N."/>
            <person name="Boniface M.C."/>
            <person name="Brunel D."/>
            <person name="Catrice O."/>
            <person name="Chaidir N."/>
            <person name="Claudel C."/>
            <person name="Donnadieu C."/>
            <person name="Faraut T."/>
            <person name="Fievet G."/>
            <person name="Helmstetter N."/>
            <person name="King M."/>
            <person name="Knapp S.J."/>
            <person name="Lai Z."/>
            <person name="Le Paslier M.C."/>
            <person name="Lippi Y."/>
            <person name="Lorenzon L."/>
            <person name="Mandel J.R."/>
            <person name="Marage G."/>
            <person name="Marchand G."/>
            <person name="Marquand E."/>
            <person name="Bret-Mestries E."/>
            <person name="Morien E."/>
            <person name="Nambeesan S."/>
            <person name="Nguyen T."/>
            <person name="Pegot-Espagnet P."/>
            <person name="Pouilly N."/>
            <person name="Raftis F."/>
            <person name="Sallet E."/>
            <person name="Schiex T."/>
            <person name="Thomas J."/>
            <person name="Vandecasteele C."/>
            <person name="Vares D."/>
            <person name="Vear F."/>
            <person name="Vautrin S."/>
            <person name="Crespi M."/>
            <person name="Mangin B."/>
            <person name="Burke J.M."/>
            <person name="Salse J."/>
            <person name="Munos S."/>
            <person name="Vincourt P."/>
            <person name="Rieseberg L.H."/>
            <person name="Langlade N.B."/>
        </authorList>
    </citation>
    <scope>NUCLEOTIDE SEQUENCE [LARGE SCALE GENOMIC DNA]</scope>
    <source>
        <strain evidence="12">cv. SF193</strain>
        <tissue evidence="10">Leaves</tissue>
    </source>
</reference>
<dbReference type="SUPFAM" id="SSF53901">
    <property type="entry name" value="Thiolase-like"/>
    <property type="match status" value="2"/>
</dbReference>
<keyword evidence="7" id="KW-1133">Transmembrane helix</keyword>
<dbReference type="PIRSF" id="PIRSF036417">
    <property type="entry name" value="3-ktacl-CoA_syn"/>
    <property type="match status" value="1"/>
</dbReference>
<dbReference type="Gramene" id="mRNA:HanXRQr2_Chr04g0171801">
    <property type="protein sequence ID" value="mRNA:HanXRQr2_Chr04g0171801"/>
    <property type="gene ID" value="HanXRQr2_Chr04g0171801"/>
</dbReference>
<keyword evidence="7" id="KW-0812">Transmembrane</keyword>
<organism evidence="11 12">
    <name type="scientific">Helianthus annuus</name>
    <name type="common">Common sunflower</name>
    <dbReference type="NCBI Taxonomy" id="4232"/>
    <lineage>
        <taxon>Eukaryota</taxon>
        <taxon>Viridiplantae</taxon>
        <taxon>Streptophyta</taxon>
        <taxon>Embryophyta</taxon>
        <taxon>Tracheophyta</taxon>
        <taxon>Spermatophyta</taxon>
        <taxon>Magnoliopsida</taxon>
        <taxon>eudicotyledons</taxon>
        <taxon>Gunneridae</taxon>
        <taxon>Pentapetalae</taxon>
        <taxon>asterids</taxon>
        <taxon>campanulids</taxon>
        <taxon>Asterales</taxon>
        <taxon>Asteraceae</taxon>
        <taxon>Asteroideae</taxon>
        <taxon>Heliantheae alliance</taxon>
        <taxon>Heliantheae</taxon>
        <taxon>Helianthus</taxon>
    </lineage>
</organism>
<accession>A0A251TRE0</accession>
<feature type="domain" description="FAE" evidence="8">
    <location>
        <begin position="51"/>
        <end position="335"/>
    </location>
</feature>
<gene>
    <name evidence="11" type="primary">KCS8</name>
    <name evidence="11" type="ORF">HannXRQ_Chr09g0238401</name>
    <name evidence="10" type="ORF">HanXRQr2_Chr04g0171801</name>
</gene>
<dbReference type="GO" id="GO:0006633">
    <property type="term" value="P:fatty acid biosynthetic process"/>
    <property type="evidence" value="ECO:0007669"/>
    <property type="project" value="UniProtKB-UniPathway"/>
</dbReference>
<dbReference type="PANTHER" id="PTHR31561">
    <property type="entry name" value="3-KETOACYL-COA SYNTHASE"/>
    <property type="match status" value="1"/>
</dbReference>
<dbReference type="GO" id="GO:0009922">
    <property type="term" value="F:fatty acid elongase activity"/>
    <property type="evidence" value="ECO:0007669"/>
    <property type="project" value="UniProtKB-EC"/>
</dbReference>
<dbReference type="CDD" id="cd00831">
    <property type="entry name" value="CHS_like"/>
    <property type="match status" value="1"/>
</dbReference>
<keyword evidence="7" id="KW-0472">Membrane</keyword>
<dbReference type="EMBL" id="MNCJ02000319">
    <property type="protein sequence ID" value="KAF5810622.1"/>
    <property type="molecule type" value="Genomic_DNA"/>
</dbReference>
<keyword evidence="3 6" id="KW-0808">Transferase</keyword>
<evidence type="ECO:0000256" key="2">
    <source>
        <dbReference type="ARBA" id="ARBA00005531"/>
    </source>
</evidence>
<evidence type="ECO:0000256" key="5">
    <source>
        <dbReference type="ARBA" id="ARBA00047375"/>
    </source>
</evidence>
<feature type="transmembrane region" description="Helical" evidence="7">
    <location>
        <begin position="20"/>
        <end position="45"/>
    </location>
</feature>
<dbReference type="Pfam" id="PF08541">
    <property type="entry name" value="ACP_syn_III_C"/>
    <property type="match status" value="1"/>
</dbReference>
<feature type="domain" description="Beta-ketoacyl-[acyl-carrier-protein] synthase III C-terminal" evidence="9">
    <location>
        <begin position="351"/>
        <end position="432"/>
    </location>
</feature>
<comment type="pathway">
    <text evidence="1 6">Lipid metabolism; fatty acid biosynthesis.</text>
</comment>
<dbReference type="Gene3D" id="3.40.47.10">
    <property type="match status" value="1"/>
</dbReference>
<dbReference type="InterPro" id="IPR013747">
    <property type="entry name" value="ACP_syn_III_C"/>
</dbReference>
<evidence type="ECO:0000256" key="3">
    <source>
        <dbReference type="ARBA" id="ARBA00022679"/>
    </source>
</evidence>
<dbReference type="Pfam" id="PF08392">
    <property type="entry name" value="FAE1_CUT1_RppA"/>
    <property type="match status" value="1"/>
</dbReference>
<reference evidence="10" key="3">
    <citation type="submission" date="2020-06" db="EMBL/GenBank/DDBJ databases">
        <title>Helianthus annuus Genome sequencing and assembly Release 2.</title>
        <authorList>
            <person name="Gouzy J."/>
            <person name="Langlade N."/>
            <person name="Munos S."/>
        </authorList>
    </citation>
    <scope>NUCLEOTIDE SEQUENCE</scope>
    <source>
        <tissue evidence="10">Leaves</tissue>
    </source>
</reference>
<evidence type="ECO:0000256" key="6">
    <source>
        <dbReference type="PIRNR" id="PIRNR036417"/>
    </source>
</evidence>
<proteinExistence type="inferred from homology"/>
<dbReference type="InterPro" id="IPR013601">
    <property type="entry name" value="FAE1_typ3_polyketide_synth"/>
</dbReference>
<dbReference type="EMBL" id="CM007898">
    <property type="protein sequence ID" value="OTG13464.1"/>
    <property type="molecule type" value="Genomic_DNA"/>
</dbReference>
<name>A0A251TRE0_HELAN</name>
<evidence type="ECO:0000256" key="4">
    <source>
        <dbReference type="ARBA" id="ARBA00023315"/>
    </source>
</evidence>
<dbReference type="InterPro" id="IPR012392">
    <property type="entry name" value="3-ktacl-CoA_syn"/>
</dbReference>
<evidence type="ECO:0000259" key="9">
    <source>
        <dbReference type="Pfam" id="PF08541"/>
    </source>
</evidence>
<keyword evidence="4 6" id="KW-0012">Acyltransferase</keyword>
<sequence length="477" mass="53460">MYKFHTTIMLTIINLHLKNLLEFLTLSNTIIMFLALLPLICLLIITTKKASCKVYLVNFSCYKPPNSLQCSKELSMKLARQSGYFSEDLLDFMKKIYERNGIGDSAYVTEKCFGLIYDPSMKDARMEIETNIFSAVDMLLAKTGVRCDDIGILIVNCCIYNTMPSVCSMIVNRYKFRESIITYSLVGMGCSAGLRAIGLAKHLLQVNQNTYALIVSTESITENFYIGKDRSKILPNCMFRVGSAAILLSNRPSDHNNSKYQLLHAVHTNTSSSDRSYNCVQREEDNVGMIGITVTKDLVASAIATIKPNIAALGGKILPIKEQLLYIITYIARKLLPSVNIQPYQPNFCNAVDHFLPHVGGKMVLDGLQKSLGFSNIAMEASRMTLYRYGNTSSSSIWYELAYVEAKGRVKKGDRVWHIAFGSGFKCSSVIWHAMKTLDANDDDNNPWMDEISGFPVTLTDCDEQMPVYSYLPSEVD</sequence>
<dbReference type="AlphaFoldDB" id="A0A251TRE0"/>
<dbReference type="STRING" id="4232.A0A251TRE0"/>
<evidence type="ECO:0000256" key="1">
    <source>
        <dbReference type="ARBA" id="ARBA00005194"/>
    </source>
</evidence>
<evidence type="ECO:0000259" key="8">
    <source>
        <dbReference type="Pfam" id="PF08392"/>
    </source>
</evidence>
<dbReference type="Proteomes" id="UP000215914">
    <property type="component" value="Chromosome 9"/>
</dbReference>
<evidence type="ECO:0000313" key="11">
    <source>
        <dbReference type="EMBL" id="OTG13464.1"/>
    </source>
</evidence>
<evidence type="ECO:0000313" key="10">
    <source>
        <dbReference type="EMBL" id="KAF5810622.1"/>
    </source>
</evidence>
<dbReference type="UniPathway" id="UPA00094"/>
<protein>
    <recommendedName>
        <fullName evidence="6">3-ketoacyl-CoA synthase</fullName>
        <ecNumber evidence="6">2.3.1.-</ecNumber>
    </recommendedName>
</protein>
<evidence type="ECO:0000313" key="12">
    <source>
        <dbReference type="Proteomes" id="UP000215914"/>
    </source>
</evidence>
<dbReference type="EC" id="2.3.1.-" evidence="6"/>
<reference evidence="11" key="2">
    <citation type="submission" date="2017-02" db="EMBL/GenBank/DDBJ databases">
        <title>Sunflower complete genome.</title>
        <authorList>
            <person name="Langlade N."/>
            <person name="Munos S."/>
        </authorList>
    </citation>
    <scope>NUCLEOTIDE SEQUENCE [LARGE SCALE GENOMIC DNA]</scope>
    <source>
        <tissue evidence="11">Leaves</tissue>
    </source>
</reference>
<evidence type="ECO:0000256" key="7">
    <source>
        <dbReference type="SAM" id="Phobius"/>
    </source>
</evidence>
<dbReference type="InParanoid" id="A0A251TRE0"/>
<comment type="catalytic activity">
    <reaction evidence="5">
        <text>a very-long-chain acyl-CoA + malonyl-CoA + H(+) = a very-long-chain 3-oxoacyl-CoA + CO2 + CoA</text>
        <dbReference type="Rhea" id="RHEA:32727"/>
        <dbReference type="ChEBI" id="CHEBI:15378"/>
        <dbReference type="ChEBI" id="CHEBI:16526"/>
        <dbReference type="ChEBI" id="CHEBI:57287"/>
        <dbReference type="ChEBI" id="CHEBI:57384"/>
        <dbReference type="ChEBI" id="CHEBI:90725"/>
        <dbReference type="ChEBI" id="CHEBI:90736"/>
        <dbReference type="EC" id="2.3.1.199"/>
    </reaction>
</comment>
<keyword evidence="12" id="KW-1185">Reference proteome</keyword>
<dbReference type="InterPro" id="IPR016039">
    <property type="entry name" value="Thiolase-like"/>
</dbReference>
<dbReference type="GO" id="GO:0016020">
    <property type="term" value="C:membrane"/>
    <property type="evidence" value="ECO:0007669"/>
    <property type="project" value="InterPro"/>
</dbReference>